<dbReference type="GO" id="GO:0005524">
    <property type="term" value="F:ATP binding"/>
    <property type="evidence" value="ECO:0007669"/>
    <property type="project" value="InterPro"/>
</dbReference>
<dbReference type="InterPro" id="IPR051177">
    <property type="entry name" value="CIK-Related_Protein"/>
</dbReference>
<accession>A0A2G9V416</accession>
<dbReference type="InterPro" id="IPR011009">
    <property type="entry name" value="Kinase-like_dom_sf"/>
</dbReference>
<name>A0A2G9V416_TELCI</name>
<gene>
    <name evidence="3" type="ORF">TELCIR_00682</name>
</gene>
<dbReference type="InterPro" id="IPR000719">
    <property type="entry name" value="Prot_kinase_dom"/>
</dbReference>
<evidence type="ECO:0000259" key="2">
    <source>
        <dbReference type="PROSITE" id="PS50011"/>
    </source>
</evidence>
<dbReference type="SUPFAM" id="SSF56112">
    <property type="entry name" value="Protein kinase-like (PK-like)"/>
    <property type="match status" value="1"/>
</dbReference>
<dbReference type="SMART" id="SM00220">
    <property type="entry name" value="S_TKc"/>
    <property type="match status" value="1"/>
</dbReference>
<feature type="domain" description="Protein kinase" evidence="2">
    <location>
        <begin position="1"/>
        <end position="228"/>
    </location>
</feature>
<proteinExistence type="inferred from homology"/>
<dbReference type="Proteomes" id="UP000230423">
    <property type="component" value="Unassembled WGS sequence"/>
</dbReference>
<protein>
    <recommendedName>
        <fullName evidence="2">Protein kinase domain-containing protein</fullName>
    </recommendedName>
</protein>
<dbReference type="EMBL" id="KZ345007">
    <property type="protein sequence ID" value="PIO77229.1"/>
    <property type="molecule type" value="Genomic_DNA"/>
</dbReference>
<comment type="similarity">
    <text evidence="1">Belongs to the protein kinase superfamily.</text>
</comment>
<dbReference type="Gene3D" id="1.10.510.10">
    <property type="entry name" value="Transferase(Phosphotransferase) domain 1"/>
    <property type="match status" value="1"/>
</dbReference>
<dbReference type="AlphaFoldDB" id="A0A2G9V416"/>
<evidence type="ECO:0000313" key="4">
    <source>
        <dbReference type="Proteomes" id="UP000230423"/>
    </source>
</evidence>
<dbReference type="PROSITE" id="PS50011">
    <property type="entry name" value="PROTEIN_KINASE_DOM"/>
    <property type="match status" value="1"/>
</dbReference>
<sequence length="228" mass="25603">MVHVSLLAFKPSFRAYECQEASVMVFDRKNNVKAPPRIGRMNKFALVDLIKYEVGQLSSLAHPRILHVQHSLEDTKEFLAFGCEAVYASLDSVVIEEGIERLEMKLGVLQIIDGLSYLHNSAKILHGNLTPASIYVTSSRLWKIAGFSFAVAAKEPDCYPCYPWTKKLPPILQPDLDFLAPEYLAPNQQTVTSSADVFSLGVLICWIYSGVFDFSDIESRARFPSFFC</sequence>
<dbReference type="Pfam" id="PF00069">
    <property type="entry name" value="Pkinase"/>
    <property type="match status" value="1"/>
</dbReference>
<evidence type="ECO:0000256" key="1">
    <source>
        <dbReference type="ARBA" id="ARBA00038349"/>
    </source>
</evidence>
<reference evidence="3 4" key="1">
    <citation type="submission" date="2015-09" db="EMBL/GenBank/DDBJ databases">
        <title>Draft genome of the parasitic nematode Teladorsagia circumcincta isolate WARC Sus (inbred).</title>
        <authorList>
            <person name="Mitreva M."/>
        </authorList>
    </citation>
    <scope>NUCLEOTIDE SEQUENCE [LARGE SCALE GENOMIC DNA]</scope>
    <source>
        <strain evidence="3 4">S</strain>
    </source>
</reference>
<dbReference type="OrthoDB" id="79687at2759"/>
<evidence type="ECO:0000313" key="3">
    <source>
        <dbReference type="EMBL" id="PIO77229.1"/>
    </source>
</evidence>
<dbReference type="PANTHER" id="PTHR12984">
    <property type="entry name" value="SCY1-RELATED S/T PROTEIN KINASE-LIKE"/>
    <property type="match status" value="1"/>
</dbReference>
<organism evidence="3 4">
    <name type="scientific">Teladorsagia circumcincta</name>
    <name type="common">Brown stomach worm</name>
    <name type="synonym">Ostertagia circumcincta</name>
    <dbReference type="NCBI Taxonomy" id="45464"/>
    <lineage>
        <taxon>Eukaryota</taxon>
        <taxon>Metazoa</taxon>
        <taxon>Ecdysozoa</taxon>
        <taxon>Nematoda</taxon>
        <taxon>Chromadorea</taxon>
        <taxon>Rhabditida</taxon>
        <taxon>Rhabditina</taxon>
        <taxon>Rhabditomorpha</taxon>
        <taxon>Strongyloidea</taxon>
        <taxon>Trichostrongylidae</taxon>
        <taxon>Teladorsagia</taxon>
    </lineage>
</organism>
<keyword evidence="4" id="KW-1185">Reference proteome</keyword>
<dbReference type="PANTHER" id="PTHR12984:SF16">
    <property type="entry name" value="BLACK MATCH, ISOFORM H"/>
    <property type="match status" value="1"/>
</dbReference>
<dbReference type="GO" id="GO:0004672">
    <property type="term" value="F:protein kinase activity"/>
    <property type="evidence" value="ECO:0007669"/>
    <property type="project" value="InterPro"/>
</dbReference>